<feature type="region of interest" description="Disordered" evidence="1">
    <location>
        <begin position="15"/>
        <end position="62"/>
    </location>
</feature>
<evidence type="ECO:0000313" key="3">
    <source>
        <dbReference type="Proteomes" id="UP000759131"/>
    </source>
</evidence>
<keyword evidence="3" id="KW-1185">Reference proteome</keyword>
<feature type="compositionally biased region" description="Polar residues" evidence="1">
    <location>
        <begin position="18"/>
        <end position="36"/>
    </location>
</feature>
<accession>A0A7R9LHG6</accession>
<feature type="compositionally biased region" description="Basic and acidic residues" evidence="1">
    <location>
        <begin position="38"/>
        <end position="51"/>
    </location>
</feature>
<dbReference type="AlphaFoldDB" id="A0A7R9LHG6"/>
<reference evidence="2" key="1">
    <citation type="submission" date="2020-11" db="EMBL/GenBank/DDBJ databases">
        <authorList>
            <person name="Tran Van P."/>
        </authorList>
    </citation>
    <scope>NUCLEOTIDE SEQUENCE</scope>
</reference>
<name>A0A7R9LHG6_9ACAR</name>
<gene>
    <name evidence="2" type="ORF">OSB1V03_LOCUS18785</name>
</gene>
<dbReference type="OrthoDB" id="10419251at2759"/>
<dbReference type="EMBL" id="CAJPIZ010025755">
    <property type="protein sequence ID" value="CAG2118835.1"/>
    <property type="molecule type" value="Genomic_DNA"/>
</dbReference>
<evidence type="ECO:0000256" key="1">
    <source>
        <dbReference type="SAM" id="MobiDB-lite"/>
    </source>
</evidence>
<protein>
    <submittedName>
        <fullName evidence="2">Uncharacterized protein</fullName>
    </submittedName>
</protein>
<organism evidence="2">
    <name type="scientific">Medioppia subpectinata</name>
    <dbReference type="NCBI Taxonomy" id="1979941"/>
    <lineage>
        <taxon>Eukaryota</taxon>
        <taxon>Metazoa</taxon>
        <taxon>Ecdysozoa</taxon>
        <taxon>Arthropoda</taxon>
        <taxon>Chelicerata</taxon>
        <taxon>Arachnida</taxon>
        <taxon>Acari</taxon>
        <taxon>Acariformes</taxon>
        <taxon>Sarcoptiformes</taxon>
        <taxon>Oribatida</taxon>
        <taxon>Brachypylina</taxon>
        <taxon>Oppioidea</taxon>
        <taxon>Oppiidae</taxon>
        <taxon>Medioppia</taxon>
    </lineage>
</organism>
<dbReference type="Proteomes" id="UP000759131">
    <property type="component" value="Unassembled WGS sequence"/>
</dbReference>
<proteinExistence type="predicted"/>
<sequence length="86" mass="9301">MGNCCFGESDDNYRHNLNDNNTSSGQQLASNQSNYKSVSREEVAAAAERRAAQQQSRGAKGVVNIKARSAELPENTNSGGLRWQVG</sequence>
<evidence type="ECO:0000313" key="2">
    <source>
        <dbReference type="EMBL" id="CAD7641706.1"/>
    </source>
</evidence>
<dbReference type="EMBL" id="OC880330">
    <property type="protein sequence ID" value="CAD7641706.1"/>
    <property type="molecule type" value="Genomic_DNA"/>
</dbReference>